<reference evidence="8 9" key="1">
    <citation type="submission" date="2015-09" db="EMBL/GenBank/DDBJ databases">
        <title>Sorangium comparison.</title>
        <authorList>
            <person name="Zaburannyi N."/>
            <person name="Bunk B."/>
            <person name="Overmann J."/>
            <person name="Mueller R."/>
        </authorList>
    </citation>
    <scope>NUCLEOTIDE SEQUENCE [LARGE SCALE GENOMIC DNA]</scope>
    <source>
        <strain evidence="8 9">So ceGT47</strain>
    </source>
</reference>
<evidence type="ECO:0000256" key="4">
    <source>
        <dbReference type="PROSITE-ProRule" id="PRU00473"/>
    </source>
</evidence>
<dbReference type="CDD" id="cd07185">
    <property type="entry name" value="OmpA_C-like"/>
    <property type="match status" value="1"/>
</dbReference>
<feature type="chain" id="PRO_5020523650" description="OmpA-like domain-containing protein" evidence="6">
    <location>
        <begin position="30"/>
        <end position="316"/>
    </location>
</feature>
<dbReference type="PRINTS" id="PR01021">
    <property type="entry name" value="OMPADOMAIN"/>
</dbReference>
<feature type="region of interest" description="Disordered" evidence="5">
    <location>
        <begin position="278"/>
        <end position="316"/>
    </location>
</feature>
<dbReference type="OrthoDB" id="9805566at2"/>
<dbReference type="PRINTS" id="PR01023">
    <property type="entry name" value="NAFLGMOTY"/>
</dbReference>
<dbReference type="Proteomes" id="UP000295781">
    <property type="component" value="Chromosome"/>
</dbReference>
<evidence type="ECO:0000313" key="8">
    <source>
        <dbReference type="EMBL" id="AUX24416.1"/>
    </source>
</evidence>
<dbReference type="GO" id="GO:0009279">
    <property type="term" value="C:cell outer membrane"/>
    <property type="evidence" value="ECO:0007669"/>
    <property type="project" value="UniProtKB-SubCell"/>
</dbReference>
<proteinExistence type="predicted"/>
<dbReference type="AlphaFoldDB" id="A0A4P2Q5Q6"/>
<dbReference type="InterPro" id="IPR036737">
    <property type="entry name" value="OmpA-like_sf"/>
</dbReference>
<feature type="domain" description="OmpA-like" evidence="7">
    <location>
        <begin position="197"/>
        <end position="314"/>
    </location>
</feature>
<dbReference type="SUPFAM" id="SSF103088">
    <property type="entry name" value="OmpA-like"/>
    <property type="match status" value="1"/>
</dbReference>
<keyword evidence="3" id="KW-0998">Cell outer membrane</keyword>
<keyword evidence="2 4" id="KW-0472">Membrane</keyword>
<comment type="subcellular location">
    <subcellularLocation>
        <location evidence="1">Cell outer membrane</location>
    </subcellularLocation>
</comment>
<dbReference type="InterPro" id="IPR006664">
    <property type="entry name" value="OMP_bac"/>
</dbReference>
<dbReference type="InterPro" id="IPR006665">
    <property type="entry name" value="OmpA-like"/>
</dbReference>
<sequence length="316" mass="34115">MRSRSRKLSLLRRPIALCVVLAAASGCSAALPPKELVEARASYARASQGPATRLAPAQLDTAKQALSRAEAAFDEEPEAQRTRDLAYIADRKAREAEAAAGLQQAQRDKADAERSYKELTQQQLESAKDALQSGQQQIERERQARAQAEKARTEAEKARTEAEKARKEAEEARREAERVANAALASLKEVAAVKEEKRGVVITLSGAVLFASGKSELLPIAKEKLNQIATTLKDQGSPPLRIEGHTDSTGSAQANRTLSLARADSVKRHLISVGLPADKISTVGHGPDRPVADNSSPEGRANNRRVEIIVNPTTKQ</sequence>
<name>A0A4P2Q5Q6_SORCE</name>
<dbReference type="RefSeq" id="WP_129350455.1">
    <property type="nucleotide sequence ID" value="NZ_CP012670.1"/>
</dbReference>
<dbReference type="InterPro" id="IPR025511">
    <property type="entry name" value="DUF4398"/>
</dbReference>
<feature type="region of interest" description="Disordered" evidence="5">
    <location>
        <begin position="123"/>
        <end position="170"/>
    </location>
</feature>
<dbReference type="Gene3D" id="3.30.1330.60">
    <property type="entry name" value="OmpA-like domain"/>
    <property type="match status" value="1"/>
</dbReference>
<gene>
    <name evidence="8" type="ORF">SOCEGT47_049530</name>
</gene>
<dbReference type="Pfam" id="PF14346">
    <property type="entry name" value="DUF4398"/>
    <property type="match status" value="1"/>
</dbReference>
<dbReference type="Pfam" id="PF00691">
    <property type="entry name" value="OmpA"/>
    <property type="match status" value="1"/>
</dbReference>
<accession>A0A4P2Q5Q6</accession>
<evidence type="ECO:0000313" key="9">
    <source>
        <dbReference type="Proteomes" id="UP000295781"/>
    </source>
</evidence>
<dbReference type="EMBL" id="CP012670">
    <property type="protein sequence ID" value="AUX24416.1"/>
    <property type="molecule type" value="Genomic_DNA"/>
</dbReference>
<dbReference type="PROSITE" id="PS51257">
    <property type="entry name" value="PROKAR_LIPOPROTEIN"/>
    <property type="match status" value="1"/>
</dbReference>
<evidence type="ECO:0000256" key="6">
    <source>
        <dbReference type="SAM" id="SignalP"/>
    </source>
</evidence>
<evidence type="ECO:0000256" key="1">
    <source>
        <dbReference type="ARBA" id="ARBA00004442"/>
    </source>
</evidence>
<protein>
    <recommendedName>
        <fullName evidence="7">OmpA-like domain-containing protein</fullName>
    </recommendedName>
</protein>
<evidence type="ECO:0000256" key="2">
    <source>
        <dbReference type="ARBA" id="ARBA00023136"/>
    </source>
</evidence>
<dbReference type="PANTHER" id="PTHR30329:SF21">
    <property type="entry name" value="LIPOPROTEIN YIAD-RELATED"/>
    <property type="match status" value="1"/>
</dbReference>
<dbReference type="InterPro" id="IPR050330">
    <property type="entry name" value="Bact_OuterMem_StrucFunc"/>
</dbReference>
<dbReference type="PROSITE" id="PS51123">
    <property type="entry name" value="OMPA_2"/>
    <property type="match status" value="1"/>
</dbReference>
<feature type="signal peptide" evidence="6">
    <location>
        <begin position="1"/>
        <end position="29"/>
    </location>
</feature>
<feature type="compositionally biased region" description="Basic and acidic residues" evidence="5">
    <location>
        <begin position="138"/>
        <end position="170"/>
    </location>
</feature>
<dbReference type="PANTHER" id="PTHR30329">
    <property type="entry name" value="STATOR ELEMENT OF FLAGELLAR MOTOR COMPLEX"/>
    <property type="match status" value="1"/>
</dbReference>
<evidence type="ECO:0000256" key="5">
    <source>
        <dbReference type="SAM" id="MobiDB-lite"/>
    </source>
</evidence>
<evidence type="ECO:0000259" key="7">
    <source>
        <dbReference type="PROSITE" id="PS51123"/>
    </source>
</evidence>
<organism evidence="8 9">
    <name type="scientific">Sorangium cellulosum</name>
    <name type="common">Polyangium cellulosum</name>
    <dbReference type="NCBI Taxonomy" id="56"/>
    <lineage>
        <taxon>Bacteria</taxon>
        <taxon>Pseudomonadati</taxon>
        <taxon>Myxococcota</taxon>
        <taxon>Polyangia</taxon>
        <taxon>Polyangiales</taxon>
        <taxon>Polyangiaceae</taxon>
        <taxon>Sorangium</taxon>
    </lineage>
</organism>
<keyword evidence="6" id="KW-0732">Signal</keyword>
<evidence type="ECO:0000256" key="3">
    <source>
        <dbReference type="ARBA" id="ARBA00023237"/>
    </source>
</evidence>